<evidence type="ECO:0000256" key="1">
    <source>
        <dbReference type="ARBA" id="ARBA00023270"/>
    </source>
</evidence>
<evidence type="ECO:0000313" key="6">
    <source>
        <dbReference type="Proteomes" id="UP000521872"/>
    </source>
</evidence>
<proteinExistence type="predicted"/>
<keyword evidence="2" id="KW-0808">Transferase</keyword>
<dbReference type="GO" id="GO:0004801">
    <property type="term" value="F:transaldolase activity"/>
    <property type="evidence" value="ECO:0007669"/>
    <property type="project" value="UniProtKB-EC"/>
</dbReference>
<dbReference type="UniPathway" id="UPA00115">
    <property type="reaction ID" value="UER00414"/>
</dbReference>
<dbReference type="InterPro" id="IPR001585">
    <property type="entry name" value="TAL/FSA"/>
</dbReference>
<reference evidence="5 6" key="1">
    <citation type="submission" date="2019-12" db="EMBL/GenBank/DDBJ databases">
        <authorList>
            <person name="Floudas D."/>
            <person name="Bentzer J."/>
            <person name="Ahren D."/>
            <person name="Johansson T."/>
            <person name="Persson P."/>
            <person name="Tunlid A."/>
        </authorList>
    </citation>
    <scope>NUCLEOTIDE SEQUENCE [LARGE SCALE GENOMIC DNA]</scope>
    <source>
        <strain evidence="5 6">CBS 102.39</strain>
    </source>
</reference>
<comment type="catalytic activity">
    <reaction evidence="2">
        <text>D-sedoheptulose 7-phosphate + D-glyceraldehyde 3-phosphate = D-erythrose 4-phosphate + beta-D-fructose 6-phosphate</text>
        <dbReference type="Rhea" id="RHEA:17053"/>
        <dbReference type="ChEBI" id="CHEBI:16897"/>
        <dbReference type="ChEBI" id="CHEBI:57483"/>
        <dbReference type="ChEBI" id="CHEBI:57634"/>
        <dbReference type="ChEBI" id="CHEBI:59776"/>
        <dbReference type="EC" id="2.2.1.2"/>
    </reaction>
</comment>
<dbReference type="SUPFAM" id="SSF51569">
    <property type="entry name" value="Aldolase"/>
    <property type="match status" value="1"/>
</dbReference>
<feature type="region of interest" description="Disordered" evidence="4">
    <location>
        <begin position="287"/>
        <end position="312"/>
    </location>
</feature>
<sequence>MALPSTSTFTALDAVREAGITIASDGAEYNKIGEFHPIDATTNPSLVYAAVSSPQYFFLVEEAVAYAYKRIPSGSVQEKTDLALDHLLVQVGAKILSIIPGRVSISVDPRLGFSYEAILRKSRSLIALAEELHIPRSRVLIKIPATSAGIRAAQILESQDEVRTNMTLIFSLVQAIACAQAGATVISPFIGRVKDWWAARAEAEGNPGALANQPLSEHPGIKLVHRIREAFRRFGYDTQIMAAGFRKPEEIVEVSRAGRKGGVDLVTLPPDLLDGLRKLQGEHFGNSFQPSSDVTASLPSSAPTYFTRDGPTEEGLAAFDRDSKAEAISLDKVPEGLEKFSADTTKLENLVKNLVEAENKVRSLKSAASSAQQNAMTEGRRTVHVL</sequence>
<dbReference type="PANTHER" id="PTHR10683:SF18">
    <property type="entry name" value="TRANSALDOLASE"/>
    <property type="match status" value="1"/>
</dbReference>
<keyword evidence="2" id="KW-0570">Pentose shunt</keyword>
<dbReference type="AlphaFoldDB" id="A0A8H4VJ11"/>
<dbReference type="GO" id="GO:0006098">
    <property type="term" value="P:pentose-phosphate shunt"/>
    <property type="evidence" value="ECO:0007669"/>
    <property type="project" value="UniProtKB-UniPathway"/>
</dbReference>
<evidence type="ECO:0000256" key="3">
    <source>
        <dbReference type="SAM" id="Coils"/>
    </source>
</evidence>
<dbReference type="Pfam" id="PF00923">
    <property type="entry name" value="TAL_FSA"/>
    <property type="match status" value="1"/>
</dbReference>
<dbReference type="GO" id="GO:0005975">
    <property type="term" value="P:carbohydrate metabolic process"/>
    <property type="evidence" value="ECO:0007669"/>
    <property type="project" value="InterPro"/>
</dbReference>
<keyword evidence="1" id="KW-0704">Schiff base</keyword>
<keyword evidence="6" id="KW-1185">Reference proteome</keyword>
<dbReference type="InterPro" id="IPR018225">
    <property type="entry name" value="Transaldolase_AS"/>
</dbReference>
<dbReference type="PROSITE" id="PS00958">
    <property type="entry name" value="TRANSALDOLASE_2"/>
    <property type="match status" value="1"/>
</dbReference>
<gene>
    <name evidence="5" type="ORF">D9613_003626</name>
</gene>
<name>A0A8H4VJ11_9AGAR</name>
<dbReference type="EMBL" id="JAACJL010000057">
    <property type="protein sequence ID" value="KAF4611578.1"/>
    <property type="molecule type" value="Genomic_DNA"/>
</dbReference>
<dbReference type="EC" id="2.2.1.2" evidence="2"/>
<comment type="pathway">
    <text evidence="2">Carbohydrate degradation; pentose phosphate pathway; D-glyceraldehyde 3-phosphate and beta-D-fructose 6-phosphate from D-ribose 5-phosphate and D-xylulose 5-phosphate (non-oxidative stage): step 2/3.</text>
</comment>
<protein>
    <recommendedName>
        <fullName evidence="2">Transaldolase</fullName>
        <ecNumber evidence="2">2.2.1.2</ecNumber>
    </recommendedName>
</protein>
<evidence type="ECO:0000313" key="5">
    <source>
        <dbReference type="EMBL" id="KAF4611578.1"/>
    </source>
</evidence>
<comment type="function">
    <text evidence="2">Catalyzes the rate-limiting step of the non-oxidative phase in the pentose phosphate pathway. Catalyzes the reversible conversion of sedheptulose-7-phosphate and D-glyceraldehyde 3-phosphate into erythrose-4-phosphate and beta-D-fructose 6-phosphate.</text>
</comment>
<organism evidence="5 6">
    <name type="scientific">Agrocybe pediades</name>
    <dbReference type="NCBI Taxonomy" id="84607"/>
    <lineage>
        <taxon>Eukaryota</taxon>
        <taxon>Fungi</taxon>
        <taxon>Dikarya</taxon>
        <taxon>Basidiomycota</taxon>
        <taxon>Agaricomycotina</taxon>
        <taxon>Agaricomycetes</taxon>
        <taxon>Agaricomycetidae</taxon>
        <taxon>Agaricales</taxon>
        <taxon>Agaricineae</taxon>
        <taxon>Strophariaceae</taxon>
        <taxon>Agrocybe</taxon>
    </lineage>
</organism>
<feature type="compositionally biased region" description="Polar residues" evidence="4">
    <location>
        <begin position="287"/>
        <end position="304"/>
    </location>
</feature>
<accession>A0A8H4VJ11</accession>
<feature type="coiled-coil region" evidence="3">
    <location>
        <begin position="347"/>
        <end position="374"/>
    </location>
</feature>
<dbReference type="PANTHER" id="PTHR10683">
    <property type="entry name" value="TRANSALDOLASE"/>
    <property type="match status" value="1"/>
</dbReference>
<dbReference type="PROSITE" id="PS01054">
    <property type="entry name" value="TRANSALDOLASE_1"/>
    <property type="match status" value="1"/>
</dbReference>
<evidence type="ECO:0000256" key="4">
    <source>
        <dbReference type="SAM" id="MobiDB-lite"/>
    </source>
</evidence>
<keyword evidence="3" id="KW-0175">Coiled coil</keyword>
<dbReference type="InterPro" id="IPR013785">
    <property type="entry name" value="Aldolase_TIM"/>
</dbReference>
<dbReference type="Gene3D" id="3.20.20.70">
    <property type="entry name" value="Aldolase class I"/>
    <property type="match status" value="1"/>
</dbReference>
<evidence type="ECO:0000256" key="2">
    <source>
        <dbReference type="RuleBase" id="RU000501"/>
    </source>
</evidence>
<comment type="caution">
    <text evidence="5">The sequence shown here is derived from an EMBL/GenBank/DDBJ whole genome shotgun (WGS) entry which is preliminary data.</text>
</comment>
<dbReference type="Proteomes" id="UP000521872">
    <property type="component" value="Unassembled WGS sequence"/>
</dbReference>